<name>A0ABN9KMH7_9NEOB</name>
<dbReference type="SUPFAM" id="SSF46785">
    <property type="entry name" value="Winged helix' DNA-binding domain"/>
    <property type="match status" value="1"/>
</dbReference>
<dbReference type="PROSITE" id="PS00658">
    <property type="entry name" value="FORK_HEAD_2"/>
    <property type="match status" value="1"/>
</dbReference>
<comment type="caution">
    <text evidence="9">The sequence shown here is derived from an EMBL/GenBank/DDBJ whole genome shotgun (WGS) entry which is preliminary data.</text>
</comment>
<evidence type="ECO:0000256" key="1">
    <source>
        <dbReference type="ARBA" id="ARBA00004123"/>
    </source>
</evidence>
<evidence type="ECO:0000256" key="4">
    <source>
        <dbReference type="ARBA" id="ARBA00023163"/>
    </source>
</evidence>
<keyword evidence="2" id="KW-0805">Transcription regulation</keyword>
<dbReference type="InterPro" id="IPR050211">
    <property type="entry name" value="FOX_domain-containing"/>
</dbReference>
<dbReference type="Proteomes" id="UP001176940">
    <property type="component" value="Unassembled WGS sequence"/>
</dbReference>
<comment type="subcellular location">
    <subcellularLocation>
        <location evidence="1 6">Nucleus</location>
    </subcellularLocation>
</comment>
<dbReference type="PANTHER" id="PTHR11829">
    <property type="entry name" value="FORKHEAD BOX PROTEIN"/>
    <property type="match status" value="1"/>
</dbReference>
<feature type="region of interest" description="Disordered" evidence="7">
    <location>
        <begin position="1"/>
        <end position="24"/>
    </location>
</feature>
<dbReference type="Pfam" id="PF00250">
    <property type="entry name" value="Forkhead"/>
    <property type="match status" value="1"/>
</dbReference>
<dbReference type="PROSITE" id="PS00657">
    <property type="entry name" value="FORK_HEAD_1"/>
    <property type="match status" value="1"/>
</dbReference>
<evidence type="ECO:0000256" key="5">
    <source>
        <dbReference type="ARBA" id="ARBA00023242"/>
    </source>
</evidence>
<dbReference type="EMBL" id="CAUEEQ010000114">
    <property type="protein sequence ID" value="CAJ0915878.1"/>
    <property type="molecule type" value="Genomic_DNA"/>
</dbReference>
<reference evidence="9" key="1">
    <citation type="submission" date="2023-07" db="EMBL/GenBank/DDBJ databases">
        <authorList>
            <person name="Stuckert A."/>
        </authorList>
    </citation>
    <scope>NUCLEOTIDE SEQUENCE</scope>
</reference>
<evidence type="ECO:0000256" key="7">
    <source>
        <dbReference type="SAM" id="MobiDB-lite"/>
    </source>
</evidence>
<feature type="compositionally biased region" description="Polar residues" evidence="7">
    <location>
        <begin position="10"/>
        <end position="24"/>
    </location>
</feature>
<evidence type="ECO:0000256" key="3">
    <source>
        <dbReference type="ARBA" id="ARBA00023125"/>
    </source>
</evidence>
<evidence type="ECO:0000259" key="8">
    <source>
        <dbReference type="PROSITE" id="PS50039"/>
    </source>
</evidence>
<feature type="region of interest" description="Disordered" evidence="7">
    <location>
        <begin position="215"/>
        <end position="257"/>
    </location>
</feature>
<dbReference type="PANTHER" id="PTHR11829:SF310">
    <property type="entry name" value="FORKHEAD BOX PROTEIN I3"/>
    <property type="match status" value="1"/>
</dbReference>
<evidence type="ECO:0000256" key="2">
    <source>
        <dbReference type="ARBA" id="ARBA00023015"/>
    </source>
</evidence>
<evidence type="ECO:0000256" key="6">
    <source>
        <dbReference type="PROSITE-ProRule" id="PRU00089"/>
    </source>
</evidence>
<protein>
    <recommendedName>
        <fullName evidence="8">Fork-head domain-containing protein</fullName>
    </recommendedName>
</protein>
<dbReference type="PRINTS" id="PR00053">
    <property type="entry name" value="FORKHEAD"/>
</dbReference>
<dbReference type="Gene3D" id="1.10.10.10">
    <property type="entry name" value="Winged helix-like DNA-binding domain superfamily/Winged helix DNA-binding domain"/>
    <property type="match status" value="1"/>
</dbReference>
<evidence type="ECO:0000313" key="9">
    <source>
        <dbReference type="EMBL" id="CAJ0915878.1"/>
    </source>
</evidence>
<dbReference type="InterPro" id="IPR036390">
    <property type="entry name" value="WH_DNA-bd_sf"/>
</dbReference>
<feature type="region of interest" description="Disordered" evidence="7">
    <location>
        <begin position="307"/>
        <end position="333"/>
    </location>
</feature>
<feature type="DNA-binding region" description="Fork-head" evidence="6">
    <location>
        <begin position="115"/>
        <end position="209"/>
    </location>
</feature>
<feature type="compositionally biased region" description="Basic and acidic residues" evidence="7">
    <location>
        <begin position="215"/>
        <end position="229"/>
    </location>
</feature>
<sequence>MDSVHLPAHQRSTSFPQTHPKSAQETTDIAVYSENFSMYHQQNLHPMPMVTNYGNGDYQPSTNSYLCLMGQESTIHLAIYMGTTQTHMCHLPMHLRDNSCQISQVSVEELLKLVRPPYSYSALIAMAIENAPERKVTLSQIYQYVEDNFPFYRKRKAGWQNSIRHNLSLNDCFKKEPRDKNDPGKGNYWTLDPNCKKKLDNGKFCRKRKYRSKSNELDAVRDKGEEVLGKKSGNSPSIMTPSSSEVGESSKTGASYLLQDSPQPTYGFLLGPQLSEQADLGLVNELSRRNIPGVSNVTSASLVDPSADFQNTIPPQQKHPLQFFPRFPSKQSI</sequence>
<feature type="compositionally biased region" description="Polar residues" evidence="7">
    <location>
        <begin position="232"/>
        <end position="257"/>
    </location>
</feature>
<dbReference type="InterPro" id="IPR030456">
    <property type="entry name" value="TF_fork_head_CS_2"/>
</dbReference>
<accession>A0ABN9KMH7</accession>
<dbReference type="InterPro" id="IPR001766">
    <property type="entry name" value="Fork_head_dom"/>
</dbReference>
<keyword evidence="10" id="KW-1185">Reference proteome</keyword>
<keyword evidence="4" id="KW-0804">Transcription</keyword>
<keyword evidence="5 6" id="KW-0539">Nucleus</keyword>
<dbReference type="SMART" id="SM00339">
    <property type="entry name" value="FH"/>
    <property type="match status" value="1"/>
</dbReference>
<evidence type="ECO:0000313" key="10">
    <source>
        <dbReference type="Proteomes" id="UP001176940"/>
    </source>
</evidence>
<keyword evidence="3 6" id="KW-0238">DNA-binding</keyword>
<organism evidence="9 10">
    <name type="scientific">Ranitomeya imitator</name>
    <name type="common">mimic poison frog</name>
    <dbReference type="NCBI Taxonomy" id="111125"/>
    <lineage>
        <taxon>Eukaryota</taxon>
        <taxon>Metazoa</taxon>
        <taxon>Chordata</taxon>
        <taxon>Craniata</taxon>
        <taxon>Vertebrata</taxon>
        <taxon>Euteleostomi</taxon>
        <taxon>Amphibia</taxon>
        <taxon>Batrachia</taxon>
        <taxon>Anura</taxon>
        <taxon>Neobatrachia</taxon>
        <taxon>Hyloidea</taxon>
        <taxon>Dendrobatidae</taxon>
        <taxon>Dendrobatinae</taxon>
        <taxon>Ranitomeya</taxon>
    </lineage>
</organism>
<proteinExistence type="predicted"/>
<dbReference type="PROSITE" id="PS50039">
    <property type="entry name" value="FORK_HEAD_3"/>
    <property type="match status" value="1"/>
</dbReference>
<gene>
    <name evidence="9" type="ORF">RIMI_LOCUS131342</name>
</gene>
<dbReference type="InterPro" id="IPR036388">
    <property type="entry name" value="WH-like_DNA-bd_sf"/>
</dbReference>
<feature type="domain" description="Fork-head" evidence="8">
    <location>
        <begin position="115"/>
        <end position="209"/>
    </location>
</feature>
<dbReference type="InterPro" id="IPR018122">
    <property type="entry name" value="TF_fork_head_CS_1"/>
</dbReference>